<dbReference type="PANTHER" id="PTHR12403">
    <property type="entry name" value="TRAFFICKING PROTEIN PARTICLE COMPLEX SUBUNIT 2"/>
    <property type="match status" value="1"/>
</dbReference>
<proteinExistence type="predicted"/>
<sequence length="137" mass="16251">MKIKCIAILDSQDCPIYLKTFDEKDEEMRYHYIAYTCCDSIEEKVRDQTSREMYLGLLQNVGALSMYGYMTNTMTKIILFVVTKTPPKSYEVNEIMKRIHSEYINVVSNPFYEFPTKIENEQFDKKLLFLVQNIQNQ</sequence>
<dbReference type="OrthoDB" id="18320at2759"/>
<dbReference type="GO" id="GO:0005737">
    <property type="term" value="C:cytoplasm"/>
    <property type="evidence" value="ECO:0007669"/>
    <property type="project" value="GOC"/>
</dbReference>
<gene>
    <name evidence="1" type="ORF">BB559_001663</name>
</gene>
<dbReference type="EMBL" id="MBFT01000083">
    <property type="protein sequence ID" value="PVU98341.1"/>
    <property type="molecule type" value="Genomic_DNA"/>
</dbReference>
<dbReference type="Pfam" id="PF04628">
    <property type="entry name" value="Sedlin_N"/>
    <property type="match status" value="1"/>
</dbReference>
<name>A0A2T9Z172_9FUNG</name>
<dbReference type="SUPFAM" id="SSF64356">
    <property type="entry name" value="SNARE-like"/>
    <property type="match status" value="1"/>
</dbReference>
<dbReference type="Gene3D" id="3.30.450.70">
    <property type="match status" value="1"/>
</dbReference>
<protein>
    <recommendedName>
        <fullName evidence="3">Trafficking protein particle complex subunit</fullName>
    </recommendedName>
</protein>
<keyword evidence="2" id="KW-1185">Reference proteome</keyword>
<accession>A0A2T9Z172</accession>
<comment type="caution">
    <text evidence="1">The sequence shown here is derived from an EMBL/GenBank/DDBJ whole genome shotgun (WGS) entry which is preliminary data.</text>
</comment>
<evidence type="ECO:0000313" key="1">
    <source>
        <dbReference type="EMBL" id="PVU98341.1"/>
    </source>
</evidence>
<dbReference type="InterPro" id="IPR006722">
    <property type="entry name" value="Sedlin"/>
</dbReference>
<reference evidence="1 2" key="1">
    <citation type="journal article" date="2018" name="MBio">
        <title>Comparative Genomics Reveals the Core Gene Toolbox for the Fungus-Insect Symbiosis.</title>
        <authorList>
            <person name="Wang Y."/>
            <person name="Stata M."/>
            <person name="Wang W."/>
            <person name="Stajich J.E."/>
            <person name="White M.M."/>
            <person name="Moncalvo J.M."/>
        </authorList>
    </citation>
    <scope>NUCLEOTIDE SEQUENCE [LARGE SCALE GENOMIC DNA]</scope>
    <source>
        <strain evidence="1 2">AUS-77-4</strain>
    </source>
</reference>
<evidence type="ECO:0008006" key="3">
    <source>
        <dbReference type="Google" id="ProtNLM"/>
    </source>
</evidence>
<dbReference type="InterPro" id="IPR011012">
    <property type="entry name" value="Longin-like_dom_sf"/>
</dbReference>
<dbReference type="STRING" id="61424.A0A2T9Z172"/>
<dbReference type="GO" id="GO:0006888">
    <property type="term" value="P:endoplasmic reticulum to Golgi vesicle-mediated transport"/>
    <property type="evidence" value="ECO:0007669"/>
    <property type="project" value="InterPro"/>
</dbReference>
<dbReference type="AlphaFoldDB" id="A0A2T9Z172"/>
<dbReference type="Proteomes" id="UP000245699">
    <property type="component" value="Unassembled WGS sequence"/>
</dbReference>
<evidence type="ECO:0000313" key="2">
    <source>
        <dbReference type="Proteomes" id="UP000245699"/>
    </source>
</evidence>
<organism evidence="1 2">
    <name type="scientific">Furculomyces boomerangus</name>
    <dbReference type="NCBI Taxonomy" id="61424"/>
    <lineage>
        <taxon>Eukaryota</taxon>
        <taxon>Fungi</taxon>
        <taxon>Fungi incertae sedis</taxon>
        <taxon>Zoopagomycota</taxon>
        <taxon>Kickxellomycotina</taxon>
        <taxon>Harpellomycetes</taxon>
        <taxon>Harpellales</taxon>
        <taxon>Harpellaceae</taxon>
        <taxon>Furculomyces</taxon>
    </lineage>
</organism>